<sequence length="346" mass="38752">MTNTINISERMQHYKIPGLSIASFHNGRIETQEFGVLEVGTNRKVDKQSIFSSCSISKLVASLIVLKLTRQGNLSLDENINNILTSWKVPPSDFTTRKHVTLRNLLSHQSGFIDPAGSFSEYTETLGIPSMIDLLEGKTPYCKKSIQVTYEPESEFHYSDINFCMIQQIIEDVTGQSFEKIVQDLIFDPLHMKNSYFPFHNLKGNYNNFACGHDKKGHVINEKYPFYPYAAAAGIWTTPSDLASVVLEIINSLKGKSNLGYSEKLMREMITPQGCSPWTGLGVFLDNSNDNLEISSFGWGIGFQCMIVFYPHKETGVIIMTNADTGVHQIKGIIGEIIEAAFPLTK</sequence>
<dbReference type="eggNOG" id="COG1680">
    <property type="taxonomic scope" value="Bacteria"/>
</dbReference>
<organism evidence="2 3">
    <name type="scientific">Bacillus manliponensis</name>
    <dbReference type="NCBI Taxonomy" id="574376"/>
    <lineage>
        <taxon>Bacteria</taxon>
        <taxon>Bacillati</taxon>
        <taxon>Bacillota</taxon>
        <taxon>Bacilli</taxon>
        <taxon>Bacillales</taxon>
        <taxon>Bacillaceae</taxon>
        <taxon>Bacillus</taxon>
        <taxon>Bacillus cereus group</taxon>
    </lineage>
</organism>
<dbReference type="Pfam" id="PF00144">
    <property type="entry name" value="Beta-lactamase"/>
    <property type="match status" value="1"/>
</dbReference>
<dbReference type="PANTHER" id="PTHR46825:SF12">
    <property type="entry name" value="PENICILLIN-BINDING PROTEIN 4"/>
    <property type="match status" value="1"/>
</dbReference>
<evidence type="ECO:0000313" key="3">
    <source>
        <dbReference type="Proteomes" id="UP000027822"/>
    </source>
</evidence>
<dbReference type="InterPro" id="IPR012338">
    <property type="entry name" value="Beta-lactam/transpept-like"/>
</dbReference>
<dbReference type="AlphaFoldDB" id="A0A073JWP9"/>
<evidence type="ECO:0000313" key="2">
    <source>
        <dbReference type="EMBL" id="KEK18691.1"/>
    </source>
</evidence>
<dbReference type="EMBL" id="JOTN01000012">
    <property type="protein sequence ID" value="KEK18691.1"/>
    <property type="molecule type" value="Genomic_DNA"/>
</dbReference>
<name>A0A073JWP9_9BACI</name>
<reference evidence="2 3" key="1">
    <citation type="submission" date="2014-06" db="EMBL/GenBank/DDBJ databases">
        <title>Draft genome sequence of Bacillus manliponensis JCM 15802 (MCCC 1A00708).</title>
        <authorList>
            <person name="Lai Q."/>
            <person name="Liu Y."/>
            <person name="Shao Z."/>
        </authorList>
    </citation>
    <scope>NUCLEOTIDE SEQUENCE [LARGE SCALE GENOMIC DNA]</scope>
    <source>
        <strain evidence="2 3">JCM 15802</strain>
    </source>
</reference>
<dbReference type="Gene3D" id="3.40.710.10">
    <property type="entry name" value="DD-peptidase/beta-lactamase superfamily"/>
    <property type="match status" value="1"/>
</dbReference>
<dbReference type="Proteomes" id="UP000027822">
    <property type="component" value="Unassembled WGS sequence"/>
</dbReference>
<evidence type="ECO:0000259" key="1">
    <source>
        <dbReference type="Pfam" id="PF00144"/>
    </source>
</evidence>
<proteinExistence type="predicted"/>
<protein>
    <submittedName>
        <fullName evidence="2">Penicillin-binding protein</fullName>
    </submittedName>
</protein>
<dbReference type="InterPro" id="IPR050491">
    <property type="entry name" value="AmpC-like"/>
</dbReference>
<dbReference type="InterPro" id="IPR001466">
    <property type="entry name" value="Beta-lactam-related"/>
</dbReference>
<dbReference type="PANTHER" id="PTHR46825">
    <property type="entry name" value="D-ALANYL-D-ALANINE-CARBOXYPEPTIDASE/ENDOPEPTIDASE AMPH"/>
    <property type="match status" value="1"/>
</dbReference>
<comment type="caution">
    <text evidence="2">The sequence shown here is derived from an EMBL/GenBank/DDBJ whole genome shotgun (WGS) entry which is preliminary data.</text>
</comment>
<keyword evidence="3" id="KW-1185">Reference proteome</keyword>
<accession>A0A073JWP9</accession>
<dbReference type="SUPFAM" id="SSF56601">
    <property type="entry name" value="beta-lactamase/transpeptidase-like"/>
    <property type="match status" value="1"/>
</dbReference>
<dbReference type="STRING" id="574376.BAMA_04075"/>
<feature type="domain" description="Beta-lactamase-related" evidence="1">
    <location>
        <begin position="7"/>
        <end position="326"/>
    </location>
</feature>
<gene>
    <name evidence="2" type="ORF">BAMA_04075</name>
</gene>